<sequence>MDFCWDSGNISCLRTSRAPINYSAMFIVMAGAIILTTIGNLMVIISVLHFKQLHSPTNFLILSLAITDFLLGLVIMPYSMVRSLTSCWYFGDLFCKLHSCLDMTLSTTSIFHLFFISVDRYYAVCRPLHYCRNITTNVILIFICISWSFSCMYSTGLVFSNVHTEGIQEYLATCTGSCSLAFNKLWAVITSALCFFIPGTMMIGIYIHIFSVANKQAKLVHNQQYVQPDKAKNARAESKAAKTLSIVMGVFLFCWLPFFIVTVVDPYTNFSASEDVYNIVLWFGYLNSAMNPVIYALFYPWFKRSFAFILKGYILKAGSSFSQMLSSN</sequence>
<keyword evidence="4 12" id="KW-1133">Transmembrane helix</keyword>
<dbReference type="RefSeq" id="XP_018097796.1">
    <property type="nucleotide sequence ID" value="XM_018242307.1"/>
</dbReference>
<dbReference type="Gene3D" id="1.20.1070.10">
    <property type="entry name" value="Rhodopsin 7-helix transmembrane proteins"/>
    <property type="match status" value="1"/>
</dbReference>
<keyword evidence="13" id="KW-1185">Reference proteome</keyword>
<dbReference type="GO" id="GO:0001594">
    <property type="term" value="F:trace-amine receptor activity"/>
    <property type="evidence" value="ECO:0000318"/>
    <property type="project" value="GO_Central"/>
</dbReference>
<dbReference type="GeneID" id="108705430"/>
<feature type="transmembrane region" description="Helical" evidence="12">
    <location>
        <begin position="59"/>
        <end position="81"/>
    </location>
</feature>
<dbReference type="GO" id="GO:0007186">
    <property type="term" value="P:G protein-coupled receptor signaling pathway"/>
    <property type="evidence" value="ECO:0000318"/>
    <property type="project" value="GO_Central"/>
</dbReference>
<keyword evidence="9" id="KW-0325">Glycoprotein</keyword>
<dbReference type="PRINTS" id="PR00237">
    <property type="entry name" value="GPCRRHODOPSN"/>
</dbReference>
<dbReference type="GO" id="GO:0005886">
    <property type="term" value="C:plasma membrane"/>
    <property type="evidence" value="ECO:0000318"/>
    <property type="project" value="GO_Central"/>
</dbReference>
<feature type="transmembrane region" description="Helical" evidence="12">
    <location>
        <begin position="134"/>
        <end position="155"/>
    </location>
</feature>
<keyword evidence="5 11" id="KW-0297">G-protein coupled receptor</keyword>
<organism evidence="13 14">
    <name type="scientific">Xenopus laevis</name>
    <name type="common">African clawed frog</name>
    <dbReference type="NCBI Taxonomy" id="8355"/>
    <lineage>
        <taxon>Eukaryota</taxon>
        <taxon>Metazoa</taxon>
        <taxon>Chordata</taxon>
        <taxon>Craniata</taxon>
        <taxon>Vertebrata</taxon>
        <taxon>Euteleostomi</taxon>
        <taxon>Amphibia</taxon>
        <taxon>Batrachia</taxon>
        <taxon>Anura</taxon>
        <taxon>Pipoidea</taxon>
        <taxon>Pipidae</taxon>
        <taxon>Xenopodinae</taxon>
        <taxon>Xenopus</taxon>
        <taxon>Xenopus</taxon>
    </lineage>
</organism>
<evidence type="ECO:0000256" key="12">
    <source>
        <dbReference type="SAM" id="Phobius"/>
    </source>
</evidence>
<keyword evidence="6 12" id="KW-0472">Membrane</keyword>
<feature type="transmembrane region" description="Helical" evidence="12">
    <location>
        <begin position="244"/>
        <end position="264"/>
    </location>
</feature>
<evidence type="ECO:0000256" key="10">
    <source>
        <dbReference type="ARBA" id="ARBA00023224"/>
    </source>
</evidence>
<evidence type="ECO:0000256" key="8">
    <source>
        <dbReference type="ARBA" id="ARBA00023170"/>
    </source>
</evidence>
<protein>
    <submittedName>
        <fullName evidence="14">Trace amine-associated receptor 4</fullName>
    </submittedName>
</protein>
<comment type="similarity">
    <text evidence="11">Belongs to the G-protein coupled receptor 1 family.</text>
</comment>
<evidence type="ECO:0000256" key="1">
    <source>
        <dbReference type="ARBA" id="ARBA00004651"/>
    </source>
</evidence>
<dbReference type="AlphaFoldDB" id="A0A310TNJ4"/>
<dbReference type="STRING" id="8355.A0A310TNJ4"/>
<dbReference type="PRINTS" id="PR01830">
    <property type="entry name" value="TRACEAMINER"/>
</dbReference>
<comment type="subcellular location">
    <subcellularLocation>
        <location evidence="1">Cell membrane</location>
        <topology evidence="1">Multi-pass membrane protein</topology>
    </subcellularLocation>
</comment>
<evidence type="ECO:0000256" key="6">
    <source>
        <dbReference type="ARBA" id="ARBA00023136"/>
    </source>
</evidence>
<evidence type="ECO:0000256" key="5">
    <source>
        <dbReference type="ARBA" id="ARBA00023040"/>
    </source>
</evidence>
<name>A0A310TNJ4_XENLA</name>
<accession>A0A974BQU3</accession>
<keyword evidence="7" id="KW-1015">Disulfide bond</keyword>
<dbReference type="PANTHER" id="PTHR24249">
    <property type="entry name" value="HISTAMINE RECEPTOR-RELATED G-PROTEIN COUPLED RECEPTOR"/>
    <property type="match status" value="1"/>
</dbReference>
<evidence type="ECO:0000256" key="11">
    <source>
        <dbReference type="RuleBase" id="RU000688"/>
    </source>
</evidence>
<dbReference type="SMART" id="SM01381">
    <property type="entry name" value="7TM_GPCR_Srsx"/>
    <property type="match status" value="1"/>
</dbReference>
<evidence type="ECO:0000256" key="4">
    <source>
        <dbReference type="ARBA" id="ARBA00022989"/>
    </source>
</evidence>
<gene>
    <name evidence="14" type="primary">LOC108705430</name>
</gene>
<evidence type="ECO:0000313" key="13">
    <source>
        <dbReference type="Proteomes" id="UP000186698"/>
    </source>
</evidence>
<dbReference type="InterPro" id="IPR050569">
    <property type="entry name" value="TAAR"/>
</dbReference>
<feature type="transmembrane region" description="Helical" evidence="12">
    <location>
        <begin position="101"/>
        <end position="122"/>
    </location>
</feature>
<dbReference type="CDD" id="cd15312">
    <property type="entry name" value="7tmA_TAAR2_3_4"/>
    <property type="match status" value="1"/>
</dbReference>
<dbReference type="InterPro" id="IPR000276">
    <property type="entry name" value="GPCR_Rhodpsn"/>
</dbReference>
<evidence type="ECO:0000256" key="9">
    <source>
        <dbReference type="ARBA" id="ARBA00023180"/>
    </source>
</evidence>
<proteinExistence type="inferred from homology"/>
<evidence type="ECO:0000256" key="2">
    <source>
        <dbReference type="ARBA" id="ARBA00022475"/>
    </source>
</evidence>
<dbReference type="InterPro" id="IPR009132">
    <property type="entry name" value="TAAR_fam"/>
</dbReference>
<keyword evidence="2" id="KW-1003">Cell membrane</keyword>
<evidence type="ECO:0000256" key="7">
    <source>
        <dbReference type="ARBA" id="ARBA00023157"/>
    </source>
</evidence>
<evidence type="ECO:0000313" key="14">
    <source>
        <dbReference type="RefSeq" id="XP_018097796.1"/>
    </source>
</evidence>
<keyword evidence="8 11" id="KW-0675">Receptor</keyword>
<feature type="transmembrane region" description="Helical" evidence="12">
    <location>
        <begin position="20"/>
        <end position="47"/>
    </location>
</feature>
<feature type="transmembrane region" description="Helical" evidence="12">
    <location>
        <begin position="276"/>
        <end position="302"/>
    </location>
</feature>
<dbReference type="PANTHER" id="PTHR24249:SF423">
    <property type="entry name" value="TRACE AMINE-ASSOCIATED RECEPTOR 4"/>
    <property type="match status" value="1"/>
</dbReference>
<evidence type="ECO:0000256" key="3">
    <source>
        <dbReference type="ARBA" id="ARBA00022692"/>
    </source>
</evidence>
<dbReference type="SUPFAM" id="SSF81321">
    <property type="entry name" value="Family A G protein-coupled receptor-like"/>
    <property type="match status" value="1"/>
</dbReference>
<accession>A0A310TNJ4</accession>
<reference evidence="14" key="1">
    <citation type="submission" date="2025-08" db="UniProtKB">
        <authorList>
            <consortium name="RefSeq"/>
        </authorList>
    </citation>
    <scope>IDENTIFICATION</scope>
    <source>
        <strain evidence="14">J_2021</strain>
        <tissue evidence="14">Erythrocytes</tissue>
    </source>
</reference>
<keyword evidence="3 11" id="KW-0812">Transmembrane</keyword>
<keyword evidence="10 11" id="KW-0807">Transducer</keyword>
<dbReference type="OrthoDB" id="10042731at2759"/>
<dbReference type="PROSITE" id="PS00237">
    <property type="entry name" value="G_PROTEIN_RECEP_F1_1"/>
    <property type="match status" value="1"/>
</dbReference>
<dbReference type="Pfam" id="PF00001">
    <property type="entry name" value="7tm_1"/>
    <property type="match status" value="1"/>
</dbReference>
<dbReference type="CTD" id="108705430"/>
<dbReference type="Proteomes" id="UP000186698">
    <property type="component" value="Chromosome 5L"/>
</dbReference>
<dbReference type="PaxDb" id="8355-A0A310TNJ4"/>
<dbReference type="KEGG" id="xla:108705430"/>
<feature type="transmembrane region" description="Helical" evidence="12">
    <location>
        <begin position="185"/>
        <end position="209"/>
    </location>
</feature>
<dbReference type="FunFam" id="1.20.1070.10:FF:000030">
    <property type="entry name" value="trace amine-associated receptor 1"/>
    <property type="match status" value="1"/>
</dbReference>